<evidence type="ECO:0000313" key="4">
    <source>
        <dbReference type="EMBL" id="KAK2952148.1"/>
    </source>
</evidence>
<comment type="caution">
    <text evidence="4">The sequence shown here is derived from an EMBL/GenBank/DDBJ whole genome shotgun (WGS) entry which is preliminary data.</text>
</comment>
<sequence length="514" mass="58254">MSTNLKYRTSAFDRFSSFDLEEDINPPRKPSTNALRLRHDKRNFVHGITRTDLPAEEQVIIPSNEILRSIREQLQLLSSNDSAVIISALGEIREHTTSVHETSIEFLVSMNLVGYLHPLLDRQDNPELQKQTLIILINLTDARDPLGEVVGSICFSPCTDKLVALLSSPDIEIRSLTAKLIDGISYRTGVFRNHILSLHVVTPLLTNLQIPDLTEKYQISFLNALESLSIDKWRLPLPFQHESPPHNDEELIIINHIPFFVELLSHHSDEVSRHALAVLFEISYRNLLAIQKLASPNLIKAIIMTPQLSPESNLARYKCKVLGAFTSVDDNFTQILLDCGIISYLQSLIDDKHYSAYSDVLWMLANISLGPFEHGCLVLHSGILQSVLREVDSLNDSVRKKISILVCTLFDKDTRYFEPLLQMDVIPFLLKELQSTILSRVDESLSAFHSFVRAAKLILVERKINGEGPEDVFAGRFKSEDGIPILEDLIKEDDDADIQQRTSELLFDLINFEK</sequence>
<name>A0ABQ9XI86_9EUKA</name>
<evidence type="ECO:0000256" key="3">
    <source>
        <dbReference type="ARBA" id="ARBA00022927"/>
    </source>
</evidence>
<accession>A0ABQ9XI86</accession>
<proteinExistence type="inferred from homology"/>
<dbReference type="InterPro" id="IPR016024">
    <property type="entry name" value="ARM-type_fold"/>
</dbReference>
<dbReference type="Proteomes" id="UP001281761">
    <property type="component" value="Unassembled WGS sequence"/>
</dbReference>
<dbReference type="SUPFAM" id="SSF48371">
    <property type="entry name" value="ARM repeat"/>
    <property type="match status" value="1"/>
</dbReference>
<evidence type="ECO:0000256" key="1">
    <source>
        <dbReference type="ARBA" id="ARBA00010394"/>
    </source>
</evidence>
<comment type="similarity">
    <text evidence="1">Belongs to the importin alpha family.</text>
</comment>
<dbReference type="PANTHER" id="PTHR23316">
    <property type="entry name" value="IMPORTIN ALPHA"/>
    <property type="match status" value="1"/>
</dbReference>
<keyword evidence="2" id="KW-0813">Transport</keyword>
<reference evidence="4 5" key="1">
    <citation type="journal article" date="2022" name="bioRxiv">
        <title>Genomics of Preaxostyla Flagellates Illuminates Evolutionary Transitions and the Path Towards Mitochondrial Loss.</title>
        <authorList>
            <person name="Novak L.V.F."/>
            <person name="Treitli S.C."/>
            <person name="Pyrih J."/>
            <person name="Halakuc P."/>
            <person name="Pipaliya S.V."/>
            <person name="Vacek V."/>
            <person name="Brzon O."/>
            <person name="Soukal P."/>
            <person name="Eme L."/>
            <person name="Dacks J.B."/>
            <person name="Karnkowska A."/>
            <person name="Elias M."/>
            <person name="Hampl V."/>
        </authorList>
    </citation>
    <scope>NUCLEOTIDE SEQUENCE [LARGE SCALE GENOMIC DNA]</scope>
    <source>
        <strain evidence="4">NAU3</strain>
        <tissue evidence="4">Gut</tissue>
    </source>
</reference>
<dbReference type="InterPro" id="IPR000225">
    <property type="entry name" value="Armadillo"/>
</dbReference>
<dbReference type="Gene3D" id="1.25.10.10">
    <property type="entry name" value="Leucine-rich Repeat Variant"/>
    <property type="match status" value="1"/>
</dbReference>
<dbReference type="EMBL" id="JARBJD010000107">
    <property type="protein sequence ID" value="KAK2952148.1"/>
    <property type="molecule type" value="Genomic_DNA"/>
</dbReference>
<evidence type="ECO:0000313" key="5">
    <source>
        <dbReference type="Proteomes" id="UP001281761"/>
    </source>
</evidence>
<organism evidence="4 5">
    <name type="scientific">Blattamonas nauphoetae</name>
    <dbReference type="NCBI Taxonomy" id="2049346"/>
    <lineage>
        <taxon>Eukaryota</taxon>
        <taxon>Metamonada</taxon>
        <taxon>Preaxostyla</taxon>
        <taxon>Oxymonadida</taxon>
        <taxon>Blattamonas</taxon>
    </lineage>
</organism>
<dbReference type="InterPro" id="IPR011989">
    <property type="entry name" value="ARM-like"/>
</dbReference>
<evidence type="ECO:0008006" key="6">
    <source>
        <dbReference type="Google" id="ProtNLM"/>
    </source>
</evidence>
<evidence type="ECO:0000256" key="2">
    <source>
        <dbReference type="ARBA" id="ARBA00022448"/>
    </source>
</evidence>
<protein>
    <recommendedName>
        <fullName evidence="6">Importin subunit alpha</fullName>
    </recommendedName>
</protein>
<keyword evidence="5" id="KW-1185">Reference proteome</keyword>
<gene>
    <name evidence="4" type="ORF">BLNAU_12851</name>
</gene>
<keyword evidence="3" id="KW-0653">Protein transport</keyword>
<dbReference type="SMART" id="SM00185">
    <property type="entry name" value="ARM"/>
    <property type="match status" value="3"/>
</dbReference>